<dbReference type="InterPro" id="IPR012318">
    <property type="entry name" value="HTH_CRP"/>
</dbReference>
<evidence type="ECO:0000256" key="3">
    <source>
        <dbReference type="ARBA" id="ARBA00023163"/>
    </source>
</evidence>
<dbReference type="InterPro" id="IPR018490">
    <property type="entry name" value="cNMP-bd_dom_sf"/>
</dbReference>
<dbReference type="SUPFAM" id="SSF51206">
    <property type="entry name" value="cAMP-binding domain-like"/>
    <property type="match status" value="1"/>
</dbReference>
<evidence type="ECO:0000313" key="7">
    <source>
        <dbReference type="EMBL" id="WYJ92003.1"/>
    </source>
</evidence>
<dbReference type="EMBL" id="NGMM01000003">
    <property type="protein sequence ID" value="OTP15690.1"/>
    <property type="molecule type" value="Genomic_DNA"/>
</dbReference>
<keyword evidence="3" id="KW-0804">Transcription</keyword>
<reference evidence="7" key="3">
    <citation type="submission" date="2024-03" db="EMBL/GenBank/DDBJ databases">
        <title>The Genome Sequence of Enterococcus sp. DIV0242b.</title>
        <authorList>
            <consortium name="The Broad Institute Genomics Platform"/>
            <consortium name="The Broad Institute Microbial Omics Core"/>
            <consortium name="The Broad Institute Genomic Center for Infectious Diseases"/>
            <person name="Earl A."/>
            <person name="Manson A."/>
            <person name="Gilmore M."/>
            <person name="Schwartman J."/>
            <person name="Shea T."/>
            <person name="Abouelleil A."/>
            <person name="Cao P."/>
            <person name="Chapman S."/>
            <person name="Cusick C."/>
            <person name="Young S."/>
            <person name="Neafsey D."/>
            <person name="Nusbaum C."/>
            <person name="Birren B."/>
        </authorList>
    </citation>
    <scope>NUCLEOTIDE SEQUENCE</scope>
    <source>
        <strain evidence="7">9E7_DIV0242</strain>
    </source>
</reference>
<keyword evidence="1" id="KW-0805">Transcription regulation</keyword>
<dbReference type="InterPro" id="IPR014710">
    <property type="entry name" value="RmlC-like_jellyroll"/>
</dbReference>
<dbReference type="SMART" id="SM00419">
    <property type="entry name" value="HTH_CRP"/>
    <property type="match status" value="1"/>
</dbReference>
<protein>
    <submittedName>
        <fullName evidence="7">CRP/FNR family transcriptional regulator, arginine deiminase pathway regulator</fullName>
    </submittedName>
</protein>
<dbReference type="EMBL" id="CP147247">
    <property type="protein sequence ID" value="WYJ92003.1"/>
    <property type="molecule type" value="Genomic_DNA"/>
</dbReference>
<accession>A0A242K5V7</accession>
<sequence length="231" mass="27253">MEKNATTSKVSIINEHPYFLNLDEENRGLLNENMYCRSYKKGQVLFDTGDKRDRIFFLSKGLIRIERLDDTASYNFLEFISDKQPFPLLDMFESEKYYFSAVAITDIEVCYVSSTIFEKIVQMDLDHLRVFNTDLNRLVKKQMRRIQYCVTSKAKQRVKNTLSILMEDLGERVDDKIIIPHPILINDISKYSGTTRETVGHTIRELIKHKKITYKYKELVFIDIDYFTLGK</sequence>
<organism evidence="6">
    <name type="scientific">Candidatus Enterococcus clewellii</name>
    <dbReference type="NCBI Taxonomy" id="1834193"/>
    <lineage>
        <taxon>Bacteria</taxon>
        <taxon>Bacillati</taxon>
        <taxon>Bacillota</taxon>
        <taxon>Bacilli</taxon>
        <taxon>Lactobacillales</taxon>
        <taxon>Enterococcaceae</taxon>
        <taxon>Enterococcus</taxon>
    </lineage>
</organism>
<dbReference type="GO" id="GO:0006355">
    <property type="term" value="P:regulation of DNA-templated transcription"/>
    <property type="evidence" value="ECO:0007669"/>
    <property type="project" value="InterPro"/>
</dbReference>
<evidence type="ECO:0000259" key="5">
    <source>
        <dbReference type="PROSITE" id="PS51063"/>
    </source>
</evidence>
<dbReference type="PROSITE" id="PS51063">
    <property type="entry name" value="HTH_CRP_2"/>
    <property type="match status" value="1"/>
</dbReference>
<dbReference type="Gene3D" id="2.60.120.10">
    <property type="entry name" value="Jelly Rolls"/>
    <property type="match status" value="1"/>
</dbReference>
<name>A0A242K5V7_9ENTE</name>
<dbReference type="Proteomes" id="UP000195141">
    <property type="component" value="Chromosome"/>
</dbReference>
<keyword evidence="2" id="KW-0238">DNA-binding</keyword>
<proteinExistence type="predicted"/>
<evidence type="ECO:0000259" key="4">
    <source>
        <dbReference type="PROSITE" id="PS50042"/>
    </source>
</evidence>
<dbReference type="CDD" id="cd00038">
    <property type="entry name" value="CAP_ED"/>
    <property type="match status" value="1"/>
</dbReference>
<dbReference type="AlphaFoldDB" id="A0A242K5V7"/>
<dbReference type="InterPro" id="IPR036388">
    <property type="entry name" value="WH-like_DNA-bd_sf"/>
</dbReference>
<evidence type="ECO:0000313" key="8">
    <source>
        <dbReference type="Proteomes" id="UP000195141"/>
    </source>
</evidence>
<evidence type="ECO:0000313" key="6">
    <source>
        <dbReference type="EMBL" id="OTP15690.1"/>
    </source>
</evidence>
<feature type="domain" description="HTH crp-type" evidence="5">
    <location>
        <begin position="152"/>
        <end position="225"/>
    </location>
</feature>
<reference evidence="7" key="2">
    <citation type="submission" date="2017-05" db="EMBL/GenBank/DDBJ databases">
        <authorList>
            <consortium name="The Broad Institute Genomics Platform"/>
            <consortium name="The Broad Institute Genomic Center for Infectious Diseases"/>
            <person name="Earl A."/>
            <person name="Manson A."/>
            <person name="Schwartman J."/>
            <person name="Gilmore M."/>
            <person name="Abouelleil A."/>
            <person name="Cao P."/>
            <person name="Chapman S."/>
            <person name="Cusick C."/>
            <person name="Shea T."/>
            <person name="Young S."/>
            <person name="Neafsey D."/>
            <person name="Nusbaum C."/>
            <person name="Birren B."/>
        </authorList>
    </citation>
    <scope>NUCLEOTIDE SEQUENCE</scope>
    <source>
        <strain evidence="7">9E7_DIV0242</strain>
    </source>
</reference>
<keyword evidence="8" id="KW-1185">Reference proteome</keyword>
<evidence type="ECO:0000256" key="1">
    <source>
        <dbReference type="ARBA" id="ARBA00023015"/>
    </source>
</evidence>
<evidence type="ECO:0000256" key="2">
    <source>
        <dbReference type="ARBA" id="ARBA00023125"/>
    </source>
</evidence>
<gene>
    <name evidence="6" type="ORF">A5888_001904</name>
    <name evidence="7" type="ORF">A5888_003776</name>
</gene>
<dbReference type="RefSeq" id="WP_086348985.1">
    <property type="nucleotide sequence ID" value="NZ_CP147247.1"/>
</dbReference>
<dbReference type="GO" id="GO:0003677">
    <property type="term" value="F:DNA binding"/>
    <property type="evidence" value="ECO:0007669"/>
    <property type="project" value="UniProtKB-KW"/>
</dbReference>
<dbReference type="OrthoDB" id="9810708at2"/>
<dbReference type="InterPro" id="IPR000595">
    <property type="entry name" value="cNMP-bd_dom"/>
</dbReference>
<dbReference type="InterPro" id="IPR036390">
    <property type="entry name" value="WH_DNA-bd_sf"/>
</dbReference>
<dbReference type="Pfam" id="PF00027">
    <property type="entry name" value="cNMP_binding"/>
    <property type="match status" value="1"/>
</dbReference>
<dbReference type="PROSITE" id="PS50042">
    <property type="entry name" value="CNMP_BINDING_3"/>
    <property type="match status" value="1"/>
</dbReference>
<dbReference type="SUPFAM" id="SSF46785">
    <property type="entry name" value="Winged helix' DNA-binding domain"/>
    <property type="match status" value="1"/>
</dbReference>
<dbReference type="Gene3D" id="1.10.10.10">
    <property type="entry name" value="Winged helix-like DNA-binding domain superfamily/Winged helix DNA-binding domain"/>
    <property type="match status" value="1"/>
</dbReference>
<feature type="domain" description="Cyclic nucleotide-binding" evidence="4">
    <location>
        <begin position="18"/>
        <end position="138"/>
    </location>
</feature>
<reference evidence="6" key="1">
    <citation type="submission" date="2017-05" db="EMBL/GenBank/DDBJ databases">
        <title>The Genome Sequence of Enterococcus sp. 9E7_DIV0242.</title>
        <authorList>
            <consortium name="The Broad Institute Genomics Platform"/>
            <consortium name="The Broad Institute Genomic Center for Infectious Diseases"/>
            <person name="Earl A."/>
            <person name="Manson A."/>
            <person name="Schwartman J."/>
            <person name="Gilmore M."/>
            <person name="Abouelleil A."/>
            <person name="Cao P."/>
            <person name="Chapman S."/>
            <person name="Cusick C."/>
            <person name="Shea T."/>
            <person name="Young S."/>
            <person name="Neafsey D."/>
            <person name="Nusbaum C."/>
            <person name="Birren B."/>
        </authorList>
    </citation>
    <scope>NUCLEOTIDE SEQUENCE [LARGE SCALE GENOMIC DNA]</scope>
    <source>
        <strain evidence="6">9E7_DIV0242</strain>
    </source>
</reference>